<gene>
    <name evidence="6" type="ORF">Fcan01_08304</name>
</gene>
<dbReference type="OrthoDB" id="775260at2759"/>
<name>A0A226EKE9_FOLCA</name>
<dbReference type="InterPro" id="IPR018022">
    <property type="entry name" value="IPT"/>
</dbReference>
<feature type="region of interest" description="Disordered" evidence="5">
    <location>
        <begin position="159"/>
        <end position="185"/>
    </location>
</feature>
<feature type="compositionally biased region" description="Basic and acidic residues" evidence="5">
    <location>
        <begin position="168"/>
        <end position="181"/>
    </location>
</feature>
<dbReference type="AlphaFoldDB" id="A0A226EKE9"/>
<organism evidence="6 7">
    <name type="scientific">Folsomia candida</name>
    <name type="common">Springtail</name>
    <dbReference type="NCBI Taxonomy" id="158441"/>
    <lineage>
        <taxon>Eukaryota</taxon>
        <taxon>Metazoa</taxon>
        <taxon>Ecdysozoa</taxon>
        <taxon>Arthropoda</taxon>
        <taxon>Hexapoda</taxon>
        <taxon>Collembola</taxon>
        <taxon>Entomobryomorpha</taxon>
        <taxon>Isotomoidea</taxon>
        <taxon>Isotomidae</taxon>
        <taxon>Proisotominae</taxon>
        <taxon>Folsomia</taxon>
    </lineage>
</organism>
<dbReference type="InterPro" id="IPR039657">
    <property type="entry name" value="Dimethylallyltransferase"/>
</dbReference>
<feature type="region of interest" description="Disordered" evidence="5">
    <location>
        <begin position="505"/>
        <end position="524"/>
    </location>
</feature>
<evidence type="ECO:0000313" key="6">
    <source>
        <dbReference type="EMBL" id="OXA57587.1"/>
    </source>
</evidence>
<comment type="caution">
    <text evidence="6">The sequence shown here is derived from an EMBL/GenBank/DDBJ whole genome shotgun (WGS) entry which is preliminary data.</text>
</comment>
<evidence type="ECO:0000256" key="1">
    <source>
        <dbReference type="ARBA" id="ARBA00005842"/>
    </source>
</evidence>
<evidence type="ECO:0000256" key="3">
    <source>
        <dbReference type="ARBA" id="ARBA00022741"/>
    </source>
</evidence>
<dbReference type="Gene3D" id="3.30.160.60">
    <property type="entry name" value="Classic Zinc Finger"/>
    <property type="match status" value="1"/>
</dbReference>
<dbReference type="InterPro" id="IPR027417">
    <property type="entry name" value="P-loop_NTPase"/>
</dbReference>
<dbReference type="SUPFAM" id="SSF52540">
    <property type="entry name" value="P-loop containing nucleoside triphosphate hydrolases"/>
    <property type="match status" value="1"/>
</dbReference>
<comment type="similarity">
    <text evidence="1">Belongs to the IPP transferase family.</text>
</comment>
<dbReference type="Gene3D" id="3.40.50.300">
    <property type="entry name" value="P-loop containing nucleotide triphosphate hydrolases"/>
    <property type="match status" value="1"/>
</dbReference>
<evidence type="ECO:0000256" key="5">
    <source>
        <dbReference type="SAM" id="MobiDB-lite"/>
    </source>
</evidence>
<feature type="compositionally biased region" description="Polar residues" evidence="5">
    <location>
        <begin position="511"/>
        <end position="524"/>
    </location>
</feature>
<sequence length="524" mass="59835">MWIWSKLGLRNPISKLMSFLLPSSSPQKARQLPVVVVLGSTATGKSKLAIDLASHYGGEVISADSMQVYKGLDILTNKATPEEMRGVPHHMIGIVSPLIMKDRKEKFDVVHFRDQALPLVDNILKAGKIPFIVGGTNYYIESLLWEILIAEKHKGLVQAPDNPRKRKSQDTHHDEDEHNSENVDSETLNNPIIRQFYSNHGRVEEVDIKSWSNQEIYSALQLVDSERANRLHPNDRRKVRFQTGRKHSQLIAQQCSPLECEDPDGDCINPSANRALGGPLRFPEAICLWIQADKDILQKRIEDRVDNMVSLGLKQELNSYIDLLRKENCNLNYEEGILQSIGFKEFHAYFQLESHERNSSVGIAKFEEGITRLKIVTRQYARKQLKWVNQRFILPHRREVPPVYSINGNLVDQDNWEKNVFAPAVDIIEAYLENKLDFPLLKERLVVGKCDIDEDVVARVCETCDNRVFIGKMQWFAHMKSIKHRKMLKKKSAAEAVVGKIHPNNLKPEVQENNDSSKTVVSSA</sequence>
<keyword evidence="3" id="KW-0547">Nucleotide-binding</keyword>
<protein>
    <submittedName>
        <fullName evidence="6">tRNA dimethylallyltransferase, mitochondrial</fullName>
    </submittedName>
</protein>
<dbReference type="Proteomes" id="UP000198287">
    <property type="component" value="Unassembled WGS sequence"/>
</dbReference>
<evidence type="ECO:0000256" key="2">
    <source>
        <dbReference type="ARBA" id="ARBA00022679"/>
    </source>
</evidence>
<dbReference type="PANTHER" id="PTHR11088">
    <property type="entry name" value="TRNA DIMETHYLALLYLTRANSFERASE"/>
    <property type="match status" value="1"/>
</dbReference>
<dbReference type="Pfam" id="PF01715">
    <property type="entry name" value="IPPT"/>
    <property type="match status" value="1"/>
</dbReference>
<dbReference type="HAMAP" id="MF_00185">
    <property type="entry name" value="IPP_trans"/>
    <property type="match status" value="1"/>
</dbReference>
<reference evidence="6 7" key="1">
    <citation type="submission" date="2015-12" db="EMBL/GenBank/DDBJ databases">
        <title>The genome of Folsomia candida.</title>
        <authorList>
            <person name="Faddeeva A."/>
            <person name="Derks M.F."/>
            <person name="Anvar Y."/>
            <person name="Smit S."/>
            <person name="Van Straalen N."/>
            <person name="Roelofs D."/>
        </authorList>
    </citation>
    <scope>NUCLEOTIDE SEQUENCE [LARGE SCALE GENOMIC DNA]</scope>
    <source>
        <strain evidence="6 7">VU population</strain>
        <tissue evidence="6">Whole body</tissue>
    </source>
</reference>
<keyword evidence="4" id="KW-0067">ATP-binding</keyword>
<dbReference type="GO" id="GO:0006400">
    <property type="term" value="P:tRNA modification"/>
    <property type="evidence" value="ECO:0007669"/>
    <property type="project" value="TreeGrafter"/>
</dbReference>
<proteinExistence type="inferred from homology"/>
<evidence type="ECO:0000313" key="7">
    <source>
        <dbReference type="Proteomes" id="UP000198287"/>
    </source>
</evidence>
<dbReference type="Gene3D" id="1.10.20.140">
    <property type="match status" value="1"/>
</dbReference>
<dbReference type="PANTHER" id="PTHR11088:SF89">
    <property type="entry name" value="TRNA DIMETHYLALLYLTRANSFERASE"/>
    <property type="match status" value="1"/>
</dbReference>
<dbReference type="STRING" id="158441.A0A226EKE9"/>
<keyword evidence="2 6" id="KW-0808">Transferase</keyword>
<dbReference type="EMBL" id="LNIX01000003">
    <property type="protein sequence ID" value="OXA57587.1"/>
    <property type="molecule type" value="Genomic_DNA"/>
</dbReference>
<dbReference type="OMA" id="TAENWGC"/>
<keyword evidence="7" id="KW-1185">Reference proteome</keyword>
<dbReference type="GO" id="GO:0005739">
    <property type="term" value="C:mitochondrion"/>
    <property type="evidence" value="ECO:0007669"/>
    <property type="project" value="TreeGrafter"/>
</dbReference>
<accession>A0A226EKE9</accession>
<dbReference type="GO" id="GO:0052381">
    <property type="term" value="F:tRNA dimethylallyltransferase activity"/>
    <property type="evidence" value="ECO:0007669"/>
    <property type="project" value="InterPro"/>
</dbReference>
<dbReference type="GO" id="GO:0005524">
    <property type="term" value="F:ATP binding"/>
    <property type="evidence" value="ECO:0007669"/>
    <property type="project" value="UniProtKB-KW"/>
</dbReference>
<evidence type="ECO:0000256" key="4">
    <source>
        <dbReference type="ARBA" id="ARBA00022840"/>
    </source>
</evidence>